<proteinExistence type="predicted"/>
<keyword evidence="5" id="KW-1185">Reference proteome</keyword>
<evidence type="ECO:0000259" key="3">
    <source>
        <dbReference type="Pfam" id="PF01471"/>
    </source>
</evidence>
<dbReference type="InterPro" id="IPR036365">
    <property type="entry name" value="PGBD-like_sf"/>
</dbReference>
<dbReference type="RefSeq" id="WP_146298086.1">
    <property type="nucleotide sequence ID" value="NZ_CP042301.2"/>
</dbReference>
<evidence type="ECO:0000313" key="4">
    <source>
        <dbReference type="EMBL" id="QDY99430.1"/>
    </source>
</evidence>
<dbReference type="Gene3D" id="1.10.101.10">
    <property type="entry name" value="PGBD-like superfamily/PGBD"/>
    <property type="match status" value="1"/>
</dbReference>
<evidence type="ECO:0000256" key="2">
    <source>
        <dbReference type="SAM" id="SignalP"/>
    </source>
</evidence>
<feature type="region of interest" description="Disordered" evidence="1">
    <location>
        <begin position="300"/>
        <end position="319"/>
    </location>
</feature>
<dbReference type="OrthoDB" id="1523598at2"/>
<gene>
    <name evidence="4" type="ORF">FQ775_03035</name>
</gene>
<sequence length="387" mass="40220">MRKFGLFAAFVLLLTLPASADDLLKRGSRGEAVAELQAQLRAWNLPVDPDGVFGPRTETAIRAFQRENFLPVDGVVGPRTRAVLAFNLRVGGPSFGPLGGSANIGIGHKALQQQLQANNTIAIGTVAAQYAVALADSTIAGVKAARFMREGTGATAYGFRALEHSAKAGNNTAIGDSALWHSQGTGNTVGGYVAAEGMSRGDENVIFGRAAARYRDNGDHLILIGNRAGAITSNADRTNLIDANPEDDVGGAIAGDRLVGIGHQALEEFLGSDVLAAGHRAGRSLIGEAGAPLRSVFLGPDAGHTERQKPDAANSTAVGADSWTDANNQISLGNEDVLQVRTWGVFTFSRAYPASGEGVPPGSLFKGDDGKLRFKADDGSVVSFSGE</sequence>
<dbReference type="InterPro" id="IPR036366">
    <property type="entry name" value="PGBDSf"/>
</dbReference>
<feature type="domain" description="Peptidoglycan binding-like" evidence="3">
    <location>
        <begin position="29"/>
        <end position="84"/>
    </location>
</feature>
<dbReference type="Pfam" id="PF01471">
    <property type="entry name" value="PG_binding_1"/>
    <property type="match status" value="1"/>
</dbReference>
<evidence type="ECO:0000256" key="1">
    <source>
        <dbReference type="SAM" id="MobiDB-lite"/>
    </source>
</evidence>
<organism evidence="4 5">
    <name type="scientific">Nitratireductor mangrovi</name>
    <dbReference type="NCBI Taxonomy" id="2599600"/>
    <lineage>
        <taxon>Bacteria</taxon>
        <taxon>Pseudomonadati</taxon>
        <taxon>Pseudomonadota</taxon>
        <taxon>Alphaproteobacteria</taxon>
        <taxon>Hyphomicrobiales</taxon>
        <taxon>Phyllobacteriaceae</taxon>
        <taxon>Nitratireductor</taxon>
    </lineage>
</organism>
<evidence type="ECO:0000313" key="5">
    <source>
        <dbReference type="Proteomes" id="UP000321389"/>
    </source>
</evidence>
<name>A0A5B8KV19_9HYPH</name>
<dbReference type="InterPro" id="IPR002477">
    <property type="entry name" value="Peptidoglycan-bd-like"/>
</dbReference>
<reference evidence="4" key="1">
    <citation type="submission" date="2020-04" db="EMBL/GenBank/DDBJ databases">
        <title>Nitratireductor sp. nov. isolated from mangrove soil.</title>
        <authorList>
            <person name="Ye Y."/>
        </authorList>
    </citation>
    <scope>NUCLEOTIDE SEQUENCE</scope>
    <source>
        <strain evidence="4">SY7</strain>
    </source>
</reference>
<feature type="chain" id="PRO_5022996158" description="Peptidoglycan binding-like domain-containing protein" evidence="2">
    <location>
        <begin position="21"/>
        <end position="387"/>
    </location>
</feature>
<dbReference type="KEGG" id="niy:FQ775_03035"/>
<dbReference type="SUPFAM" id="SSF47090">
    <property type="entry name" value="PGBD-like"/>
    <property type="match status" value="1"/>
</dbReference>
<protein>
    <recommendedName>
        <fullName evidence="3">Peptidoglycan binding-like domain-containing protein</fullName>
    </recommendedName>
</protein>
<feature type="signal peptide" evidence="2">
    <location>
        <begin position="1"/>
        <end position="20"/>
    </location>
</feature>
<keyword evidence="2" id="KW-0732">Signal</keyword>
<dbReference type="EMBL" id="CP042301">
    <property type="protein sequence ID" value="QDY99430.1"/>
    <property type="molecule type" value="Genomic_DNA"/>
</dbReference>
<accession>A0A5B8KV19</accession>
<dbReference type="Proteomes" id="UP000321389">
    <property type="component" value="Chromosome"/>
</dbReference>
<dbReference type="AlphaFoldDB" id="A0A5B8KV19"/>